<evidence type="ECO:0000313" key="5">
    <source>
        <dbReference type="Proteomes" id="UP000231632"/>
    </source>
</evidence>
<sequence length="144" mass="16466">MPSSAKACEVILQASELRSDGAIIDLGSGWGTLLFALARKYPHRRIIGYEMSWLPYLYTWIYRALFRLHHVQLMRKNFLTADLPDASVLICYLHPAGMHALRTKLGSSYKQTMLISNTFALPEAVAEQTIQLVDLYNTPIYIYR</sequence>
<evidence type="ECO:0000256" key="3">
    <source>
        <dbReference type="ARBA" id="ARBA00022691"/>
    </source>
</evidence>
<keyword evidence="3" id="KW-0949">S-adenosyl-L-methionine</keyword>
<keyword evidence="2" id="KW-0808">Transferase</keyword>
<evidence type="ECO:0000313" key="4">
    <source>
        <dbReference type="EMBL" id="GAV21346.1"/>
    </source>
</evidence>
<dbReference type="Gene3D" id="3.40.50.150">
    <property type="entry name" value="Vaccinia Virus protein VP39"/>
    <property type="match status" value="1"/>
</dbReference>
<evidence type="ECO:0000256" key="2">
    <source>
        <dbReference type="ARBA" id="ARBA00022679"/>
    </source>
</evidence>
<evidence type="ECO:0008006" key="6">
    <source>
        <dbReference type="Google" id="ProtNLM"/>
    </source>
</evidence>
<dbReference type="GO" id="GO:0032259">
    <property type="term" value="P:methylation"/>
    <property type="evidence" value="ECO:0007669"/>
    <property type="project" value="UniProtKB-KW"/>
</dbReference>
<dbReference type="PANTHER" id="PTHR13610:SF9">
    <property type="entry name" value="FI06469P"/>
    <property type="match status" value="1"/>
</dbReference>
<dbReference type="GO" id="GO:0016279">
    <property type="term" value="F:protein-lysine N-methyltransferase activity"/>
    <property type="evidence" value="ECO:0007669"/>
    <property type="project" value="InterPro"/>
</dbReference>
<dbReference type="SUPFAM" id="SSF53335">
    <property type="entry name" value="S-adenosyl-L-methionine-dependent methyltransferases"/>
    <property type="match status" value="1"/>
</dbReference>
<organism evidence="4 5">
    <name type="scientific">Mariprofundus micogutta</name>
    <dbReference type="NCBI Taxonomy" id="1921010"/>
    <lineage>
        <taxon>Bacteria</taxon>
        <taxon>Pseudomonadati</taxon>
        <taxon>Pseudomonadota</taxon>
        <taxon>Candidatius Mariprofundia</taxon>
        <taxon>Mariprofundales</taxon>
        <taxon>Mariprofundaceae</taxon>
        <taxon>Mariprofundus</taxon>
    </lineage>
</organism>
<dbReference type="STRING" id="1921010.MMIC_P2330"/>
<keyword evidence="1" id="KW-0489">Methyltransferase</keyword>
<dbReference type="InterPro" id="IPR029063">
    <property type="entry name" value="SAM-dependent_MTases_sf"/>
</dbReference>
<evidence type="ECO:0000256" key="1">
    <source>
        <dbReference type="ARBA" id="ARBA00022603"/>
    </source>
</evidence>
<dbReference type="RefSeq" id="WP_227819505.1">
    <property type="nucleotide sequence ID" value="NZ_BDFD01000028.1"/>
</dbReference>
<dbReference type="Proteomes" id="UP000231632">
    <property type="component" value="Unassembled WGS sequence"/>
</dbReference>
<proteinExistence type="predicted"/>
<dbReference type="InterPro" id="IPR026170">
    <property type="entry name" value="FAM173A/B"/>
</dbReference>
<keyword evidence="5" id="KW-1185">Reference proteome</keyword>
<accession>A0A1L8CQY9</accession>
<comment type="caution">
    <text evidence="4">The sequence shown here is derived from an EMBL/GenBank/DDBJ whole genome shotgun (WGS) entry which is preliminary data.</text>
</comment>
<dbReference type="PANTHER" id="PTHR13610">
    <property type="entry name" value="METHYLTRANSFERASE DOMAIN-CONTAINING PROTEIN"/>
    <property type="match status" value="1"/>
</dbReference>
<dbReference type="EMBL" id="BDFD01000028">
    <property type="protein sequence ID" value="GAV21346.1"/>
    <property type="molecule type" value="Genomic_DNA"/>
</dbReference>
<reference evidence="4 5" key="1">
    <citation type="journal article" date="2017" name="Arch. Microbiol.">
        <title>Mariprofundus micogutta sp. nov., a novel iron-oxidizing zetaproteobacterium isolated from a deep-sea hydrothermal field at the Bayonnaise knoll of the Izu-Ogasawara arc, and a description of Mariprofundales ord. nov. and Zetaproteobacteria classis nov.</title>
        <authorList>
            <person name="Makita H."/>
            <person name="Tanaka E."/>
            <person name="Mitsunobu S."/>
            <person name="Miyazaki M."/>
            <person name="Nunoura T."/>
            <person name="Uematsu K."/>
            <person name="Takaki Y."/>
            <person name="Nishi S."/>
            <person name="Shimamura S."/>
            <person name="Takai K."/>
        </authorList>
    </citation>
    <scope>NUCLEOTIDE SEQUENCE [LARGE SCALE GENOMIC DNA]</scope>
    <source>
        <strain evidence="4 5">ET2</strain>
    </source>
</reference>
<dbReference type="AlphaFoldDB" id="A0A1L8CQY9"/>
<protein>
    <recommendedName>
        <fullName evidence="6">Cyclopropane-fatty-acyl-phospholipid synthase</fullName>
    </recommendedName>
</protein>
<gene>
    <name evidence="4" type="ORF">MMIC_P2330</name>
</gene>
<name>A0A1L8CQY9_9PROT</name>